<evidence type="ECO:0008006" key="2">
    <source>
        <dbReference type="Google" id="ProtNLM"/>
    </source>
</evidence>
<accession>A0A382B4W8</accession>
<name>A0A382B4W8_9ZZZZ</name>
<dbReference type="AlphaFoldDB" id="A0A382B4W8"/>
<dbReference type="InterPro" id="IPR011447">
    <property type="entry name" value="DUF1552"/>
</dbReference>
<protein>
    <recommendedName>
        <fullName evidence="2">DUF1552 domain-containing protein</fullName>
    </recommendedName>
</protein>
<dbReference type="Pfam" id="PF07586">
    <property type="entry name" value="HXXSHH"/>
    <property type="match status" value="1"/>
</dbReference>
<proteinExistence type="predicted"/>
<feature type="non-terminal residue" evidence="1">
    <location>
        <position position="438"/>
    </location>
</feature>
<sequence>MLKGLTLGAGARLLPPMAQRVLANAEGKTSVPRFVFVIQSNGFDAIQACPETIPFQKYEDREKFETFDLAKHKLPKGLAPLEALKSKTTILQGLSGRCTGGGHSTHGGCLGLYRTSGANASPQSITIDYQLGEANPGILPWVGVGMASGARDALMNISARAPHKTMPIILNPEKAYNAFFSVAAGGDREKNFHLKRNLLDYMVGDVKKTRTALGSLAGEELDAYLGAYDQLAARQYKLLENRETLKKAAPKLDDRFTSDVATKRLEAQFELAASSLIGGLSNVATITSAATEINAQPYLGIGIDISNHAYGHMGGNKRDAKGVPHYEKVRGWLFGLIAKMAKRLENTPEGDGNMLDNTVIVYMSDAPDTHHSTGYEWPLVIVGNLKGKMKLGGNYINYPGYGKPGHRTVGSLYTTFLNSVGQNRQTFGRIDPDLDLKA</sequence>
<evidence type="ECO:0000313" key="1">
    <source>
        <dbReference type="EMBL" id="SVB08818.1"/>
    </source>
</evidence>
<reference evidence="1" key="1">
    <citation type="submission" date="2018-05" db="EMBL/GenBank/DDBJ databases">
        <authorList>
            <person name="Lanie J.A."/>
            <person name="Ng W.-L."/>
            <person name="Kazmierczak K.M."/>
            <person name="Andrzejewski T.M."/>
            <person name="Davidsen T.M."/>
            <person name="Wayne K.J."/>
            <person name="Tettelin H."/>
            <person name="Glass J.I."/>
            <person name="Rusch D."/>
            <person name="Podicherti R."/>
            <person name="Tsui H.-C.T."/>
            <person name="Winkler M.E."/>
        </authorList>
    </citation>
    <scope>NUCLEOTIDE SEQUENCE</scope>
</reference>
<dbReference type="EMBL" id="UINC01028220">
    <property type="protein sequence ID" value="SVB08818.1"/>
    <property type="molecule type" value="Genomic_DNA"/>
</dbReference>
<organism evidence="1">
    <name type="scientific">marine metagenome</name>
    <dbReference type="NCBI Taxonomy" id="408172"/>
    <lineage>
        <taxon>unclassified sequences</taxon>
        <taxon>metagenomes</taxon>
        <taxon>ecological metagenomes</taxon>
    </lineage>
</organism>
<gene>
    <name evidence="1" type="ORF">METZ01_LOCUS161672</name>
</gene>